<gene>
    <name evidence="2" type="ORF">GCM10009862_06940</name>
</gene>
<dbReference type="Gene3D" id="3.40.630.30">
    <property type="match status" value="1"/>
</dbReference>
<dbReference type="RefSeq" id="WP_344226928.1">
    <property type="nucleotide sequence ID" value="NZ_BAAARI010000003.1"/>
</dbReference>
<proteinExistence type="predicted"/>
<dbReference type="Proteomes" id="UP001500274">
    <property type="component" value="Unassembled WGS sequence"/>
</dbReference>
<evidence type="ECO:0000313" key="2">
    <source>
        <dbReference type="EMBL" id="GAA2570773.1"/>
    </source>
</evidence>
<comment type="caution">
    <text evidence="2">The sequence shown here is derived from an EMBL/GenBank/DDBJ whole genome shotgun (WGS) entry which is preliminary data.</text>
</comment>
<dbReference type="SUPFAM" id="SSF55729">
    <property type="entry name" value="Acyl-CoA N-acyltransferases (Nat)"/>
    <property type="match status" value="1"/>
</dbReference>
<name>A0ABN3PB97_9MICO</name>
<keyword evidence="3" id="KW-1185">Reference proteome</keyword>
<dbReference type="EMBL" id="BAAARI010000003">
    <property type="protein sequence ID" value="GAA2570773.1"/>
    <property type="molecule type" value="Genomic_DNA"/>
</dbReference>
<organism evidence="2 3">
    <name type="scientific">Microbacterium binotii</name>
    <dbReference type="NCBI Taxonomy" id="462710"/>
    <lineage>
        <taxon>Bacteria</taxon>
        <taxon>Bacillati</taxon>
        <taxon>Actinomycetota</taxon>
        <taxon>Actinomycetes</taxon>
        <taxon>Micrococcales</taxon>
        <taxon>Microbacteriaceae</taxon>
        <taxon>Microbacterium</taxon>
    </lineage>
</organism>
<accession>A0ABN3PB97</accession>
<evidence type="ECO:0000313" key="3">
    <source>
        <dbReference type="Proteomes" id="UP001500274"/>
    </source>
</evidence>
<dbReference type="CDD" id="cd04301">
    <property type="entry name" value="NAT_SF"/>
    <property type="match status" value="1"/>
</dbReference>
<protein>
    <recommendedName>
        <fullName evidence="1">N-acetyltransferase domain-containing protein</fullName>
    </recommendedName>
</protein>
<feature type="domain" description="N-acetyltransferase" evidence="1">
    <location>
        <begin position="11"/>
        <end position="73"/>
    </location>
</feature>
<dbReference type="InterPro" id="IPR016181">
    <property type="entry name" value="Acyl_CoA_acyltransferase"/>
</dbReference>
<dbReference type="Pfam" id="PF00583">
    <property type="entry name" value="Acetyltransf_1"/>
    <property type="match status" value="1"/>
</dbReference>
<evidence type="ECO:0000259" key="1">
    <source>
        <dbReference type="Pfam" id="PF00583"/>
    </source>
</evidence>
<dbReference type="InterPro" id="IPR000182">
    <property type="entry name" value="GNAT_dom"/>
</dbReference>
<reference evidence="2 3" key="1">
    <citation type="journal article" date="2019" name="Int. J. Syst. Evol. Microbiol.">
        <title>The Global Catalogue of Microorganisms (GCM) 10K type strain sequencing project: providing services to taxonomists for standard genome sequencing and annotation.</title>
        <authorList>
            <consortium name="The Broad Institute Genomics Platform"/>
            <consortium name="The Broad Institute Genome Sequencing Center for Infectious Disease"/>
            <person name="Wu L."/>
            <person name="Ma J."/>
        </authorList>
    </citation>
    <scope>NUCLEOTIDE SEQUENCE [LARGE SCALE GENOMIC DNA]</scope>
    <source>
        <strain evidence="2 3">JCM 16365</strain>
    </source>
</reference>
<sequence length="109" mass="11884">MQFDAHITGPDDLGWYAAEALLKGSNIGTAEARPEPEYPGSVYISHVSVDAAYRQKGVGIDLLLMLVDRIDQARGGEYPVTARAATIPGRLLLDAFERIRPGRITVMDD</sequence>